<gene>
    <name evidence="1" type="ORF">N9A08_07515</name>
</gene>
<evidence type="ECO:0000313" key="1">
    <source>
        <dbReference type="EMBL" id="UYB37470.1"/>
    </source>
</evidence>
<reference evidence="1" key="1">
    <citation type="submission" date="2022-09" db="EMBL/GenBank/DDBJ databases">
        <authorList>
            <person name="Li D."/>
            <person name="Cheng J."/>
            <person name="Li Y."/>
        </authorList>
    </citation>
    <scope>NUCLEOTIDE SEQUENCE</scope>
    <source>
        <strain evidence="1">DL</strain>
    </source>
</reference>
<sequence>METLTRTELLLRRTGSQALGTQAQAASPEAAVGRLFALQGQDLPGVLWSLGLRSGATQEQVRTAFDSGALVRTWPFRGTLHVLAAEDVHWLLAMTAERTLRSAARRRAELGLDDRTVEQARAVARDALADRSALGRKELLARFEGAGIRTSGQRGYHLLWHLSVSGTTVLGPFKGAEQQFVLLEEWVPRRRGLEGDAALAEVVRRYFRGRSPGTAADLAWWTKLPVTAIRRGIAACGNGLEKVEYDGGVHWQPVPPVTEETRMRTAVLLPGFDEYLLGYTDRSAALAAEHAPLTVPGSNGVFKPTLVLRGRISGVWSRKTSRASTEVTVHPFRPLNGRGWKAVEAAALGYGQFLGTPLTLRRA</sequence>
<dbReference type="RefSeq" id="WP_263128885.1">
    <property type="nucleotide sequence ID" value="NZ_CP106856.1"/>
</dbReference>
<dbReference type="Proteomes" id="UP001063368">
    <property type="component" value="Chromosome"/>
</dbReference>
<proteinExistence type="predicted"/>
<accession>A0ABY6FWI1</accession>
<organism evidence="1 2">
    <name type="scientific">Arthrobacter koreensis</name>
    <dbReference type="NCBI Taxonomy" id="199136"/>
    <lineage>
        <taxon>Bacteria</taxon>
        <taxon>Bacillati</taxon>
        <taxon>Actinomycetota</taxon>
        <taxon>Actinomycetes</taxon>
        <taxon>Micrococcales</taxon>
        <taxon>Micrococcaceae</taxon>
        <taxon>Arthrobacter</taxon>
    </lineage>
</organism>
<dbReference type="PANTHER" id="PTHR38479">
    <property type="entry name" value="LMO0824 PROTEIN"/>
    <property type="match status" value="1"/>
</dbReference>
<dbReference type="GO" id="GO:0003677">
    <property type="term" value="F:DNA binding"/>
    <property type="evidence" value="ECO:0007669"/>
    <property type="project" value="UniProtKB-KW"/>
</dbReference>
<protein>
    <submittedName>
        <fullName evidence="1">Winged helix DNA-binding domain-containing protein</fullName>
    </submittedName>
</protein>
<name>A0ABY6FWI1_9MICC</name>
<dbReference type="EMBL" id="CP106856">
    <property type="protein sequence ID" value="UYB37470.1"/>
    <property type="molecule type" value="Genomic_DNA"/>
</dbReference>
<keyword evidence="2" id="KW-1185">Reference proteome</keyword>
<keyword evidence="1" id="KW-0238">DNA-binding</keyword>
<dbReference type="InterPro" id="IPR009351">
    <property type="entry name" value="AlkZ-like"/>
</dbReference>
<dbReference type="PANTHER" id="PTHR38479:SF2">
    <property type="entry name" value="WINGED HELIX DNA-BINDING DOMAIN-CONTAINING PROTEIN"/>
    <property type="match status" value="1"/>
</dbReference>
<dbReference type="Pfam" id="PF06224">
    <property type="entry name" value="AlkZ-like"/>
    <property type="match status" value="1"/>
</dbReference>
<evidence type="ECO:0000313" key="2">
    <source>
        <dbReference type="Proteomes" id="UP001063368"/>
    </source>
</evidence>